<dbReference type="InterPro" id="IPR007062">
    <property type="entry name" value="PPI-2"/>
</dbReference>
<dbReference type="AlphaFoldDB" id="A0A0C2X7J8"/>
<proteinExistence type="predicted"/>
<dbReference type="GO" id="GO:0009966">
    <property type="term" value="P:regulation of signal transduction"/>
    <property type="evidence" value="ECO:0007669"/>
    <property type="project" value="InterPro"/>
</dbReference>
<evidence type="ECO:0000313" key="2">
    <source>
        <dbReference type="EMBL" id="KIL70317.1"/>
    </source>
</evidence>
<gene>
    <name evidence="2" type="ORF">M378DRAFT_183859</name>
</gene>
<feature type="compositionally biased region" description="Basic and acidic residues" evidence="1">
    <location>
        <begin position="146"/>
        <end position="161"/>
    </location>
</feature>
<dbReference type="PANTHER" id="PTHR12398">
    <property type="entry name" value="PROTEIN PHOSPHATASE INHIBITOR"/>
    <property type="match status" value="1"/>
</dbReference>
<dbReference type="Pfam" id="PF04979">
    <property type="entry name" value="IPP-2"/>
    <property type="match status" value="1"/>
</dbReference>
<dbReference type="OrthoDB" id="551302at2759"/>
<reference evidence="2 3" key="1">
    <citation type="submission" date="2014-04" db="EMBL/GenBank/DDBJ databases">
        <title>Evolutionary Origins and Diversification of the Mycorrhizal Mutualists.</title>
        <authorList>
            <consortium name="DOE Joint Genome Institute"/>
            <consortium name="Mycorrhizal Genomics Consortium"/>
            <person name="Kohler A."/>
            <person name="Kuo A."/>
            <person name="Nagy L.G."/>
            <person name="Floudas D."/>
            <person name="Copeland A."/>
            <person name="Barry K.W."/>
            <person name="Cichocki N."/>
            <person name="Veneault-Fourrey C."/>
            <person name="LaButti K."/>
            <person name="Lindquist E.A."/>
            <person name="Lipzen A."/>
            <person name="Lundell T."/>
            <person name="Morin E."/>
            <person name="Murat C."/>
            <person name="Riley R."/>
            <person name="Ohm R."/>
            <person name="Sun H."/>
            <person name="Tunlid A."/>
            <person name="Henrissat B."/>
            <person name="Grigoriev I.V."/>
            <person name="Hibbett D.S."/>
            <person name="Martin F."/>
        </authorList>
    </citation>
    <scope>NUCLEOTIDE SEQUENCE [LARGE SCALE GENOMIC DNA]</scope>
    <source>
        <strain evidence="2 3">Koide BX008</strain>
    </source>
</reference>
<evidence type="ECO:0000256" key="1">
    <source>
        <dbReference type="SAM" id="MobiDB-lite"/>
    </source>
</evidence>
<feature type="region of interest" description="Disordered" evidence="1">
    <location>
        <begin position="200"/>
        <end position="245"/>
    </location>
</feature>
<dbReference type="STRING" id="946122.A0A0C2X7J8"/>
<feature type="region of interest" description="Disordered" evidence="1">
    <location>
        <begin position="1"/>
        <end position="44"/>
    </location>
</feature>
<dbReference type="EMBL" id="KN818224">
    <property type="protein sequence ID" value="KIL70317.1"/>
    <property type="molecule type" value="Genomic_DNA"/>
</dbReference>
<feature type="region of interest" description="Disordered" evidence="1">
    <location>
        <begin position="56"/>
        <end position="171"/>
    </location>
</feature>
<name>A0A0C2X7J8_AMAMK</name>
<keyword evidence="3" id="KW-1185">Reference proteome</keyword>
<dbReference type="InParanoid" id="A0A0C2X7J8"/>
<dbReference type="PANTHER" id="PTHR12398:SF20">
    <property type="entry name" value="PROTEIN PHOSPHATASE 1 REGULATORY INHIBITOR SUBUNIT 2"/>
    <property type="match status" value="1"/>
</dbReference>
<sequence>MSTLEDSEYRPNLRPHRSSSSQPKKGILKNAPPLPGTSNHSLQWDEENLALTEIQKDSLMKITEPKTPFVRYNAETDTIEGEIPNLDLGHGYVQSPPRTPEPSSPTGADTSGPSSRRTSFSSSGRPSGRSASSSSSRSTSFSLPNDSKKDVTEEGYGRGEEVEIEEMDEETAKKHAEFVKARGRHYSNEAMAMKRARELIQKDDDEMDNNTNNETHGQEHEEHEMEEGEPAEELHEVPGPSMNGI</sequence>
<evidence type="ECO:0008006" key="4">
    <source>
        <dbReference type="Google" id="ProtNLM"/>
    </source>
</evidence>
<dbReference type="Gene3D" id="6.10.250.1050">
    <property type="match status" value="1"/>
</dbReference>
<organism evidence="2 3">
    <name type="scientific">Amanita muscaria (strain Koide BX008)</name>
    <dbReference type="NCBI Taxonomy" id="946122"/>
    <lineage>
        <taxon>Eukaryota</taxon>
        <taxon>Fungi</taxon>
        <taxon>Dikarya</taxon>
        <taxon>Basidiomycota</taxon>
        <taxon>Agaricomycotina</taxon>
        <taxon>Agaricomycetes</taxon>
        <taxon>Agaricomycetidae</taxon>
        <taxon>Agaricales</taxon>
        <taxon>Pluteineae</taxon>
        <taxon>Amanitaceae</taxon>
        <taxon>Amanita</taxon>
    </lineage>
</organism>
<dbReference type="GO" id="GO:0004864">
    <property type="term" value="F:protein phosphatase inhibitor activity"/>
    <property type="evidence" value="ECO:0007669"/>
    <property type="project" value="InterPro"/>
</dbReference>
<feature type="compositionally biased region" description="Low complexity" evidence="1">
    <location>
        <begin position="104"/>
        <end position="142"/>
    </location>
</feature>
<accession>A0A0C2X7J8</accession>
<dbReference type="Proteomes" id="UP000054549">
    <property type="component" value="Unassembled WGS sequence"/>
</dbReference>
<dbReference type="HOGENOM" id="CLU_075836_0_0_1"/>
<evidence type="ECO:0000313" key="3">
    <source>
        <dbReference type="Proteomes" id="UP000054549"/>
    </source>
</evidence>
<protein>
    <recommendedName>
        <fullName evidence="4">Protein phosphatase inhibitor 2</fullName>
    </recommendedName>
</protein>